<feature type="region of interest" description="Disordered" evidence="2">
    <location>
        <begin position="98"/>
        <end position="119"/>
    </location>
</feature>
<proteinExistence type="predicted"/>
<dbReference type="PANTHER" id="PTHR46889">
    <property type="entry name" value="TRANSPOSASE INSF FOR INSERTION SEQUENCE IS3B-RELATED"/>
    <property type="match status" value="1"/>
</dbReference>
<evidence type="ECO:0000313" key="5">
    <source>
        <dbReference type="Proteomes" id="UP000017052"/>
    </source>
</evidence>
<dbReference type="InterPro" id="IPR025948">
    <property type="entry name" value="HTH-like_dom"/>
</dbReference>
<reference evidence="4" key="1">
    <citation type="submission" date="2013-08" db="EMBL/GenBank/DDBJ databases">
        <authorList>
            <person name="Durkin A.S."/>
            <person name="Haft D.R."/>
            <person name="McCorrison J."/>
            <person name="Torralba M."/>
            <person name="Gillis M."/>
            <person name="Haft D.H."/>
            <person name="Methe B."/>
            <person name="Sutton G."/>
            <person name="Nelson K.E."/>
        </authorList>
    </citation>
    <scope>NUCLEOTIDE SEQUENCE [LARGE SCALE GENOMIC DNA]</scope>
    <source>
        <strain evidence="4">F0233</strain>
    </source>
</reference>
<organism evidence="4 5">
    <name type="scientific">Propionibacterium acidifaciens F0233</name>
    <dbReference type="NCBI Taxonomy" id="553198"/>
    <lineage>
        <taxon>Bacteria</taxon>
        <taxon>Bacillati</taxon>
        <taxon>Actinomycetota</taxon>
        <taxon>Actinomycetes</taxon>
        <taxon>Propionibacteriales</taxon>
        <taxon>Propionibacteriaceae</taxon>
        <taxon>Propionibacterium</taxon>
    </lineage>
</organism>
<dbReference type="SUPFAM" id="SSF53098">
    <property type="entry name" value="Ribonuclease H-like"/>
    <property type="match status" value="1"/>
</dbReference>
<dbReference type="PANTHER" id="PTHR46889:SF4">
    <property type="entry name" value="TRANSPOSASE INSO FOR INSERTION SEQUENCE ELEMENT IS911B-RELATED"/>
    <property type="match status" value="1"/>
</dbReference>
<evidence type="ECO:0000256" key="2">
    <source>
        <dbReference type="SAM" id="MobiDB-lite"/>
    </source>
</evidence>
<dbReference type="Proteomes" id="UP000017052">
    <property type="component" value="Unassembled WGS sequence"/>
</dbReference>
<feature type="compositionally biased region" description="Basic and acidic residues" evidence="2">
    <location>
        <begin position="323"/>
        <end position="332"/>
    </location>
</feature>
<evidence type="ECO:0000259" key="3">
    <source>
        <dbReference type="PROSITE" id="PS50994"/>
    </source>
</evidence>
<dbReference type="GO" id="GO:0015074">
    <property type="term" value="P:DNA integration"/>
    <property type="evidence" value="ECO:0007669"/>
    <property type="project" value="InterPro"/>
</dbReference>
<dbReference type="InterPro" id="IPR036397">
    <property type="entry name" value="RNaseH_sf"/>
</dbReference>
<dbReference type="GO" id="GO:0003676">
    <property type="term" value="F:nucleic acid binding"/>
    <property type="evidence" value="ECO:0007669"/>
    <property type="project" value="InterPro"/>
</dbReference>
<protein>
    <submittedName>
        <fullName evidence="4">Integrase core domain protein</fullName>
    </submittedName>
</protein>
<gene>
    <name evidence="4" type="ORF">HMPREF0682_1882</name>
</gene>
<dbReference type="InterPro" id="IPR001584">
    <property type="entry name" value="Integrase_cat-core"/>
</dbReference>
<feature type="region of interest" description="Disordered" evidence="2">
    <location>
        <begin position="308"/>
        <end position="332"/>
    </location>
</feature>
<keyword evidence="5" id="KW-1185">Reference proteome</keyword>
<accession>U2QFB1</accession>
<dbReference type="Pfam" id="PF00665">
    <property type="entry name" value="rve"/>
    <property type="match status" value="1"/>
</dbReference>
<dbReference type="Gene3D" id="3.30.420.10">
    <property type="entry name" value="Ribonuclease H-like superfamily/Ribonuclease H"/>
    <property type="match status" value="1"/>
</dbReference>
<comment type="caution">
    <text evidence="4">The sequence shown here is derived from an EMBL/GenBank/DDBJ whole genome shotgun (WGS) entry which is preliminary data.</text>
</comment>
<dbReference type="PROSITE" id="PS50994">
    <property type="entry name" value="INTEGRASE"/>
    <property type="match status" value="1"/>
</dbReference>
<dbReference type="AlphaFoldDB" id="U2QFB1"/>
<dbReference type="EMBL" id="ACVN02000048">
    <property type="protein sequence ID" value="ERK61570.1"/>
    <property type="molecule type" value="Genomic_DNA"/>
</dbReference>
<evidence type="ECO:0000313" key="4">
    <source>
        <dbReference type="EMBL" id="ERK61570.1"/>
    </source>
</evidence>
<dbReference type="InterPro" id="IPR050900">
    <property type="entry name" value="Transposase_IS3/IS150/IS904"/>
</dbReference>
<dbReference type="InterPro" id="IPR048020">
    <property type="entry name" value="Transpos_IS3"/>
</dbReference>
<dbReference type="NCBIfam" id="NF033516">
    <property type="entry name" value="transpos_IS3"/>
    <property type="match status" value="1"/>
</dbReference>
<dbReference type="Pfam" id="PF13333">
    <property type="entry name" value="rve_2"/>
    <property type="match status" value="1"/>
</dbReference>
<sequence length="332" mass="37627">MTAFIDEYRDRSTVEFICATLNKEREGGFLSSRGYRDAKTRAPSARQVRDRELVKLVREIHAENYGVYGVRKMWHALRRLGVIIGREQTRRIMAPAGVAGKRKGKNPVTTRKGKGVDTRPDLVQRDFTTKGPNQLWVADITYARTAKGFVYAAFVTDVFSRRIVGWALSGSMKTEALPLQALNQAIWNAKSTAGLIHHSDHGSQYVSLTYHQHLVDAGIVESTGSVGDSYDNALAENVNGSYKNEIIHTRRWADVLEVEIATFEWVNWWNTKRLHQALDYRTPAEVETDYWQQHQLSATTTNRVNAQEANPDHFSARQPRPTADGHDRCRSS</sequence>
<comment type="function">
    <text evidence="1">Involved in the transposition of the insertion sequence.</text>
</comment>
<dbReference type="Pfam" id="PF13276">
    <property type="entry name" value="HTH_21"/>
    <property type="match status" value="1"/>
</dbReference>
<name>U2QFB1_9ACTN</name>
<dbReference type="InterPro" id="IPR012337">
    <property type="entry name" value="RNaseH-like_sf"/>
</dbReference>
<feature type="domain" description="Integrase catalytic" evidence="3">
    <location>
        <begin position="128"/>
        <end position="291"/>
    </location>
</feature>
<evidence type="ECO:0000256" key="1">
    <source>
        <dbReference type="ARBA" id="ARBA00002286"/>
    </source>
</evidence>